<dbReference type="RefSeq" id="WP_244407892.1">
    <property type="nucleotide sequence ID" value="NZ_AP025637.1"/>
</dbReference>
<reference evidence="3 4" key="1">
    <citation type="journal article" date="2016" name="Microbes Environ.">
        <title>Phylogenetically diverse aerobic anoxygenic phototrophic bacteria isolated from epilithic biofilms in Tama river, Japan.</title>
        <authorList>
            <person name="Hirose S."/>
            <person name="Matsuura K."/>
            <person name="Haruta S."/>
        </authorList>
    </citation>
    <scope>NUCLEOTIDE SEQUENCE [LARGE SCALE GENOMIC DNA]</scope>
    <source>
        <strain evidence="3 4">S08</strain>
    </source>
</reference>
<evidence type="ECO:0000256" key="2">
    <source>
        <dbReference type="SAM" id="SignalP"/>
    </source>
</evidence>
<dbReference type="Proteomes" id="UP000831327">
    <property type="component" value="Chromosome"/>
</dbReference>
<proteinExistence type="predicted"/>
<feature type="signal peptide" evidence="2">
    <location>
        <begin position="1"/>
        <end position="21"/>
    </location>
</feature>
<protein>
    <submittedName>
        <fullName evidence="3">C4-dicarboxylate ABC transporter substrate-binding protein</fullName>
    </submittedName>
</protein>
<dbReference type="PANTHER" id="PTHR33376:SF4">
    <property type="entry name" value="SIALIC ACID-BINDING PERIPLASMIC PROTEIN SIAP"/>
    <property type="match status" value="1"/>
</dbReference>
<accession>A0ABN6P7I0</accession>
<feature type="chain" id="PRO_5047239635" evidence="2">
    <location>
        <begin position="22"/>
        <end position="321"/>
    </location>
</feature>
<name>A0ABN6P7I0_9PROT</name>
<evidence type="ECO:0000313" key="3">
    <source>
        <dbReference type="EMBL" id="BDG73677.1"/>
    </source>
</evidence>
<keyword evidence="4" id="KW-1185">Reference proteome</keyword>
<keyword evidence="1 2" id="KW-0732">Signal</keyword>
<organism evidence="3 4">
    <name type="scientific">Roseomonas fluvialis</name>
    <dbReference type="NCBI Taxonomy" id="1750527"/>
    <lineage>
        <taxon>Bacteria</taxon>
        <taxon>Pseudomonadati</taxon>
        <taxon>Pseudomonadota</taxon>
        <taxon>Alphaproteobacteria</taxon>
        <taxon>Acetobacterales</taxon>
        <taxon>Roseomonadaceae</taxon>
        <taxon>Roseomonas</taxon>
    </lineage>
</organism>
<dbReference type="Gene3D" id="3.40.190.170">
    <property type="entry name" value="Bacterial extracellular solute-binding protein, family 7"/>
    <property type="match status" value="1"/>
</dbReference>
<dbReference type="NCBIfam" id="NF037995">
    <property type="entry name" value="TRAP_S1"/>
    <property type="match status" value="1"/>
</dbReference>
<gene>
    <name evidence="3" type="ORF">Rmf_36060</name>
</gene>
<dbReference type="Pfam" id="PF03480">
    <property type="entry name" value="DctP"/>
    <property type="match status" value="1"/>
</dbReference>
<dbReference type="EMBL" id="AP025637">
    <property type="protein sequence ID" value="BDG73677.1"/>
    <property type="molecule type" value="Genomic_DNA"/>
</dbReference>
<dbReference type="PANTHER" id="PTHR33376">
    <property type="match status" value="1"/>
</dbReference>
<dbReference type="InterPro" id="IPR038404">
    <property type="entry name" value="TRAP_DctP_sf"/>
</dbReference>
<evidence type="ECO:0000256" key="1">
    <source>
        <dbReference type="ARBA" id="ARBA00022729"/>
    </source>
</evidence>
<dbReference type="InterPro" id="IPR018389">
    <property type="entry name" value="DctP_fam"/>
</dbReference>
<evidence type="ECO:0000313" key="4">
    <source>
        <dbReference type="Proteomes" id="UP000831327"/>
    </source>
</evidence>
<sequence>MTLPRRAILAAPALVIGSAGAQPAGWTVATEYPATSIPGEGVAHFAAAATARGMPVTAAAGAPDGYRSAAALDVLAAGRFAAVDAFAGALDAVDPVFLLSSLPFLTASHADAARLRDLARPRYAAAAQARGAVLLWTTPWPPSGLWTNRPVTKPEDLRGLRVRTYDATGTEVLRAAGAVAEVLSFAEVDARLAAGTLDAVLSSGDGGAGRRLWRWLPHFTEANYAWPLSLAFASAPALAALPAAQQQAVRDAAVDTEARQWRAIEGRLAANRQVMRENQVGIHEPDAALRAALRGAAAGAVTAWEARAGEAGRAILTAYRG</sequence>